<dbReference type="EMBL" id="ADLQ01000083">
    <property type="protein sequence ID" value="EGA92295.1"/>
    <property type="molecule type" value="Genomic_DNA"/>
</dbReference>
<name>E7GSF2_CLOS6</name>
<dbReference type="STRING" id="1512.GCA_900049235_04158"/>
<accession>E7GSF2</accession>
<dbReference type="RefSeq" id="WP_003503741.1">
    <property type="nucleotide sequence ID" value="NZ_GL834317.1"/>
</dbReference>
<dbReference type="AlphaFoldDB" id="E7GSF2"/>
<evidence type="ECO:0000313" key="2">
    <source>
        <dbReference type="Proteomes" id="UP000002970"/>
    </source>
</evidence>
<gene>
    <name evidence="1" type="ORF">HMPREF9474_03847</name>
</gene>
<evidence type="ECO:0008006" key="3">
    <source>
        <dbReference type="Google" id="ProtNLM"/>
    </source>
</evidence>
<keyword evidence="2" id="KW-1185">Reference proteome</keyword>
<sequence>MAFQTEYEFTLPRGYLDRDGVLHREGTMRLANAADEILPLKDPRVQQNPGYLSIILLARVITKLGSLPSVDTRIVENFFTMDLAFLQDLYQRINTMDYPSYKAVCPHCGQEIEVPINFMEAGL</sequence>
<dbReference type="HOGENOM" id="CLU_122416_1_0_9"/>
<protein>
    <recommendedName>
        <fullName evidence="3">Secreted protein</fullName>
    </recommendedName>
</protein>
<evidence type="ECO:0000313" key="1">
    <source>
        <dbReference type="EMBL" id="EGA92295.1"/>
    </source>
</evidence>
<dbReference type="Proteomes" id="UP000002970">
    <property type="component" value="Unassembled WGS sequence"/>
</dbReference>
<dbReference type="eggNOG" id="ENOG5031S84">
    <property type="taxonomic scope" value="Bacteria"/>
</dbReference>
<proteinExistence type="predicted"/>
<organism evidence="1 2">
    <name type="scientific">Clostridium symbiosum (strain WAL-14163)</name>
    <dbReference type="NCBI Taxonomy" id="742740"/>
    <lineage>
        <taxon>Bacteria</taxon>
        <taxon>Bacillati</taxon>
        <taxon>Bacillota</taxon>
        <taxon>Clostridia</taxon>
        <taxon>Lachnospirales</taxon>
        <taxon>Lachnospiraceae</taxon>
        <taxon>Otoolea</taxon>
    </lineage>
</organism>
<reference evidence="1 2" key="1">
    <citation type="submission" date="2010-12" db="EMBL/GenBank/DDBJ databases">
        <title>The Genome Sequence of Clostridium symbiosum strain WAL-14163.</title>
        <authorList>
            <person name="Earl A."/>
            <person name="Ward D."/>
            <person name="Feldgarden M."/>
            <person name="Gevers D."/>
            <person name="Finegold S.M."/>
            <person name="Summanen P.H."/>
            <person name="Molitoris D.R."/>
            <person name="Vaisanen M.L."/>
            <person name="Daigneault M."/>
            <person name="Young S.K."/>
            <person name="Zeng Q."/>
            <person name="Gargeya S."/>
            <person name="Fitzgerald M."/>
            <person name="Haas B."/>
            <person name="Abouelleil A."/>
            <person name="Alvarado L."/>
            <person name="Arachchi H.M."/>
            <person name="Berlin A."/>
            <person name="Brown A."/>
            <person name="Chapman S.B."/>
            <person name="Chen Z."/>
            <person name="Dunbar C."/>
            <person name="Freedman E."/>
            <person name="Gearin G."/>
            <person name="Gellesch M."/>
            <person name="Goldberg J."/>
            <person name="Griggs A."/>
            <person name="Gujja S."/>
            <person name="Heilman E."/>
            <person name="Heiman D."/>
            <person name="Howarth C."/>
            <person name="Larson L."/>
            <person name="Lui A."/>
            <person name="MacDonald P.J.P."/>
            <person name="Mehta T."/>
            <person name="Montmayeur A."/>
            <person name="Murphy C."/>
            <person name="Neiman D."/>
            <person name="Pearson M."/>
            <person name="Priest M."/>
            <person name="Roberts A."/>
            <person name="Saif S."/>
            <person name="Shea T."/>
            <person name="Shenoy N."/>
            <person name="Sisk P."/>
            <person name="Stolte C."/>
            <person name="Sykes S."/>
            <person name="White J."/>
            <person name="Yandava C."/>
            <person name="Nusbaum C."/>
            <person name="Birren B."/>
        </authorList>
    </citation>
    <scope>NUCLEOTIDE SEQUENCE [LARGE SCALE GENOMIC DNA]</scope>
    <source>
        <strain evidence="1 2">WAL-14163</strain>
    </source>
</reference>
<comment type="caution">
    <text evidence="1">The sequence shown here is derived from an EMBL/GenBank/DDBJ whole genome shotgun (WGS) entry which is preliminary data.</text>
</comment>